<sequence>MSSKKLPLYKFFALLFLIPGLFGLIVSAVISTSYLATLPRDPDPAAMRMTPREIHGVTVYETQAEDQTLSWLEYASMGVFLMGIALGVVYLEKWSEVRQARLDREILGQA</sequence>
<proteinExistence type="predicted"/>
<comment type="caution">
    <text evidence="2">The sequence shown here is derived from an EMBL/GenBank/DDBJ whole genome shotgun (WGS) entry which is preliminary data.</text>
</comment>
<dbReference type="EMBL" id="CABQ01000178">
    <property type="protein sequence ID" value="CBI08053.1"/>
    <property type="molecule type" value="Genomic_DNA"/>
</dbReference>
<gene>
    <name evidence="2" type="ORF">CARN6_1479</name>
</gene>
<feature type="transmembrane region" description="Helical" evidence="1">
    <location>
        <begin position="71"/>
        <end position="91"/>
    </location>
</feature>
<organism evidence="2">
    <name type="scientific">mine drainage metagenome</name>
    <dbReference type="NCBI Taxonomy" id="410659"/>
    <lineage>
        <taxon>unclassified sequences</taxon>
        <taxon>metagenomes</taxon>
        <taxon>ecological metagenomes</taxon>
    </lineage>
</organism>
<feature type="transmembrane region" description="Helical" evidence="1">
    <location>
        <begin position="12"/>
        <end position="36"/>
    </location>
</feature>
<name>E6QLD3_9ZZZZ</name>
<accession>E6QLD3</accession>
<keyword evidence="1" id="KW-0812">Transmembrane</keyword>
<evidence type="ECO:0000256" key="1">
    <source>
        <dbReference type="SAM" id="Phobius"/>
    </source>
</evidence>
<evidence type="ECO:0000313" key="2">
    <source>
        <dbReference type="EMBL" id="CBI08053.1"/>
    </source>
</evidence>
<dbReference type="AlphaFoldDB" id="E6QLD3"/>
<reference evidence="2" key="1">
    <citation type="submission" date="2009-10" db="EMBL/GenBank/DDBJ databases">
        <title>Diversity of trophic interactions inside an arsenic-rich microbial ecosystem.</title>
        <authorList>
            <person name="Bertin P.N."/>
            <person name="Heinrich-Salmeron A."/>
            <person name="Pelletier E."/>
            <person name="Goulhen-Chollet F."/>
            <person name="Arsene-Ploetze F."/>
            <person name="Gallien S."/>
            <person name="Calteau A."/>
            <person name="Vallenet D."/>
            <person name="Casiot C."/>
            <person name="Chane-Woon-Ming B."/>
            <person name="Giloteaux L."/>
            <person name="Barakat M."/>
            <person name="Bonnefoy V."/>
            <person name="Bruneel O."/>
            <person name="Chandler M."/>
            <person name="Cleiss J."/>
            <person name="Duran R."/>
            <person name="Elbaz-Poulichet F."/>
            <person name="Fonknechten N."/>
            <person name="Lauga B."/>
            <person name="Mornico D."/>
            <person name="Ortet P."/>
            <person name="Schaeffer C."/>
            <person name="Siguier P."/>
            <person name="Alexander Thil Smith A."/>
            <person name="Van Dorsselaer A."/>
            <person name="Weissenbach J."/>
            <person name="Medigue C."/>
            <person name="Le Paslier D."/>
        </authorList>
    </citation>
    <scope>NUCLEOTIDE SEQUENCE</scope>
</reference>
<keyword evidence="1" id="KW-1133">Transmembrane helix</keyword>
<keyword evidence="1" id="KW-0472">Membrane</keyword>
<protein>
    <submittedName>
        <fullName evidence="2">Uncharacterized protein</fullName>
    </submittedName>
</protein>